<sequence>MNSAQIVFLILIFLPLIVSAFTERFSLLLMYLVELGFIMFVMVLAVLGNV</sequence>
<evidence type="ECO:0000313" key="2">
    <source>
        <dbReference type="EMBL" id="DAD70552.1"/>
    </source>
</evidence>
<keyword evidence="1" id="KW-0812">Transmembrane</keyword>
<reference evidence="2" key="1">
    <citation type="journal article" date="2021" name="Proc. Natl. Acad. Sci. U.S.A.">
        <title>A Catalog of Tens of Thousands of Viruses from Human Metagenomes Reveals Hidden Associations with Chronic Diseases.</title>
        <authorList>
            <person name="Tisza M.J."/>
            <person name="Buck C.B."/>
        </authorList>
    </citation>
    <scope>NUCLEOTIDE SEQUENCE</scope>
    <source>
        <strain evidence="2">CtcPV5</strain>
    </source>
</reference>
<proteinExistence type="predicted"/>
<protein>
    <submittedName>
        <fullName evidence="2">Uncharacterized protein</fullName>
    </submittedName>
</protein>
<accession>A0A8S5LL24</accession>
<dbReference type="EMBL" id="BK015867">
    <property type="protein sequence ID" value="DAD70552.1"/>
    <property type="molecule type" value="Genomic_DNA"/>
</dbReference>
<keyword evidence="1" id="KW-0472">Membrane</keyword>
<name>A0A8S5LL24_9CAUD</name>
<organism evidence="2">
    <name type="scientific">Siphoviridae sp. ctcPV5</name>
    <dbReference type="NCBI Taxonomy" id="2827582"/>
    <lineage>
        <taxon>Viruses</taxon>
        <taxon>Duplodnaviria</taxon>
        <taxon>Heunggongvirae</taxon>
        <taxon>Uroviricota</taxon>
        <taxon>Caudoviricetes</taxon>
    </lineage>
</organism>
<feature type="transmembrane region" description="Helical" evidence="1">
    <location>
        <begin position="29"/>
        <end position="47"/>
    </location>
</feature>
<evidence type="ECO:0000256" key="1">
    <source>
        <dbReference type="SAM" id="Phobius"/>
    </source>
</evidence>
<keyword evidence="1" id="KW-1133">Transmembrane helix</keyword>